<feature type="region of interest" description="Disordered" evidence="1">
    <location>
        <begin position="20"/>
        <end position="55"/>
    </location>
</feature>
<keyword evidence="5" id="KW-1185">Reference proteome</keyword>
<dbReference type="RefSeq" id="WP_344245699.1">
    <property type="nucleotide sequence ID" value="NZ_BAAAHH010000040.1"/>
</dbReference>
<keyword evidence="3" id="KW-0732">Signal</keyword>
<proteinExistence type="predicted"/>
<feature type="transmembrane region" description="Helical" evidence="2">
    <location>
        <begin position="306"/>
        <end position="327"/>
    </location>
</feature>
<name>A0ABN1RWQ1_9ACTN</name>
<evidence type="ECO:0000256" key="1">
    <source>
        <dbReference type="SAM" id="MobiDB-lite"/>
    </source>
</evidence>
<protein>
    <recommendedName>
        <fullName evidence="6">DUF916 domain-containing protein</fullName>
    </recommendedName>
</protein>
<dbReference type="Proteomes" id="UP001500665">
    <property type="component" value="Unassembled WGS sequence"/>
</dbReference>
<gene>
    <name evidence="4" type="ORF">GCM10009550_66740</name>
</gene>
<keyword evidence="2" id="KW-1133">Transmembrane helix</keyword>
<reference evidence="4 5" key="1">
    <citation type="journal article" date="2019" name="Int. J. Syst. Evol. Microbiol.">
        <title>The Global Catalogue of Microorganisms (GCM) 10K type strain sequencing project: providing services to taxonomists for standard genome sequencing and annotation.</title>
        <authorList>
            <consortium name="The Broad Institute Genomics Platform"/>
            <consortium name="The Broad Institute Genome Sequencing Center for Infectious Disease"/>
            <person name="Wu L."/>
            <person name="Ma J."/>
        </authorList>
    </citation>
    <scope>NUCLEOTIDE SEQUENCE [LARGE SCALE GENOMIC DNA]</scope>
    <source>
        <strain evidence="4 5">JCM 10696</strain>
    </source>
</reference>
<accession>A0ABN1RWQ1</accession>
<feature type="chain" id="PRO_5046654255" description="DUF916 domain-containing protein" evidence="3">
    <location>
        <begin position="24"/>
        <end position="337"/>
    </location>
</feature>
<comment type="caution">
    <text evidence="4">The sequence shown here is derived from an EMBL/GenBank/DDBJ whole genome shotgun (WGS) entry which is preliminary data.</text>
</comment>
<evidence type="ECO:0000256" key="2">
    <source>
        <dbReference type="SAM" id="Phobius"/>
    </source>
</evidence>
<evidence type="ECO:0000313" key="5">
    <source>
        <dbReference type="Proteomes" id="UP001500665"/>
    </source>
</evidence>
<organism evidence="4 5">
    <name type="scientific">Actinocorallia libanotica</name>
    <dbReference type="NCBI Taxonomy" id="46162"/>
    <lineage>
        <taxon>Bacteria</taxon>
        <taxon>Bacillati</taxon>
        <taxon>Actinomycetota</taxon>
        <taxon>Actinomycetes</taxon>
        <taxon>Streptosporangiales</taxon>
        <taxon>Thermomonosporaceae</taxon>
        <taxon>Actinocorallia</taxon>
    </lineage>
</organism>
<feature type="signal peptide" evidence="3">
    <location>
        <begin position="1"/>
        <end position="23"/>
    </location>
</feature>
<evidence type="ECO:0000313" key="4">
    <source>
        <dbReference type="EMBL" id="GAA0965804.1"/>
    </source>
</evidence>
<keyword evidence="2" id="KW-0812">Transmembrane</keyword>
<dbReference type="EMBL" id="BAAAHH010000040">
    <property type="protein sequence ID" value="GAA0965804.1"/>
    <property type="molecule type" value="Genomic_DNA"/>
</dbReference>
<sequence>MIRVITVLVAALAALAPLSPARADGTSPPVSQDAPPEKPAGTTGNGSWAVGPATNSKTLTPRLHFTLEGRAGDVVRDTVRIWNLTGEKMRFEVYGADGYNTVRDGAFALRGEKEPQKGVGLWTKVGSRDVTVPAGRAVDVPFIVSVPKNATPGDHIGGVVVASKEVEAVKKTGGATLGLRRAVGARIYLRLEGPLVPGAKVENLRVENTEPELPWGGPVGTVIRYRIANVGNVRLTPTAQIRATGLFGRVLRDFPERPMPELLPGEDVEVELAWPGAPPADAVKVTVELKTRAGLQSVARTGYVTLPWQTLVALLALVIAAALALRLRRHLTARRKA</sequence>
<evidence type="ECO:0000256" key="3">
    <source>
        <dbReference type="SAM" id="SignalP"/>
    </source>
</evidence>
<keyword evidence="2" id="KW-0472">Membrane</keyword>
<evidence type="ECO:0008006" key="6">
    <source>
        <dbReference type="Google" id="ProtNLM"/>
    </source>
</evidence>